<gene>
    <name evidence="2" type="ORF">Y1Q_0002249</name>
</gene>
<accession>A0A151MGH5</accession>
<evidence type="ECO:0000313" key="2">
    <source>
        <dbReference type="EMBL" id="KYO23608.1"/>
    </source>
</evidence>
<evidence type="ECO:0000256" key="1">
    <source>
        <dbReference type="SAM" id="MobiDB-lite"/>
    </source>
</evidence>
<name>A0A151MGH5_ALLMI</name>
<dbReference type="AlphaFoldDB" id="A0A151MGH5"/>
<proteinExistence type="predicted"/>
<evidence type="ECO:0000313" key="3">
    <source>
        <dbReference type="Proteomes" id="UP000050525"/>
    </source>
</evidence>
<dbReference type="Proteomes" id="UP000050525">
    <property type="component" value="Unassembled WGS sequence"/>
</dbReference>
<reference evidence="2 3" key="1">
    <citation type="journal article" date="2012" name="Genome Biol.">
        <title>Sequencing three crocodilian genomes to illuminate the evolution of archosaurs and amniotes.</title>
        <authorList>
            <person name="St John J.A."/>
            <person name="Braun E.L."/>
            <person name="Isberg S.R."/>
            <person name="Miles L.G."/>
            <person name="Chong A.Y."/>
            <person name="Gongora J."/>
            <person name="Dalzell P."/>
            <person name="Moran C."/>
            <person name="Bed'hom B."/>
            <person name="Abzhanov A."/>
            <person name="Burgess S.C."/>
            <person name="Cooksey A.M."/>
            <person name="Castoe T.A."/>
            <person name="Crawford N.G."/>
            <person name="Densmore L.D."/>
            <person name="Drew J.C."/>
            <person name="Edwards S.V."/>
            <person name="Faircloth B.C."/>
            <person name="Fujita M.K."/>
            <person name="Greenwold M.J."/>
            <person name="Hoffmann F.G."/>
            <person name="Howard J.M."/>
            <person name="Iguchi T."/>
            <person name="Janes D.E."/>
            <person name="Khan S.Y."/>
            <person name="Kohno S."/>
            <person name="de Koning A.J."/>
            <person name="Lance S.L."/>
            <person name="McCarthy F.M."/>
            <person name="McCormack J.E."/>
            <person name="Merchant M.E."/>
            <person name="Peterson D.G."/>
            <person name="Pollock D.D."/>
            <person name="Pourmand N."/>
            <person name="Raney B.J."/>
            <person name="Roessler K.A."/>
            <person name="Sanford J.R."/>
            <person name="Sawyer R.H."/>
            <person name="Schmidt C.J."/>
            <person name="Triplett E.W."/>
            <person name="Tuberville T.D."/>
            <person name="Venegas-Anaya M."/>
            <person name="Howard J.T."/>
            <person name="Jarvis E.D."/>
            <person name="Guillette L.J.Jr."/>
            <person name="Glenn T.C."/>
            <person name="Green R.E."/>
            <person name="Ray D.A."/>
        </authorList>
    </citation>
    <scope>NUCLEOTIDE SEQUENCE [LARGE SCALE GENOMIC DNA]</scope>
    <source>
        <strain evidence="2">KSC_2009_1</strain>
    </source>
</reference>
<protein>
    <submittedName>
        <fullName evidence="2">Uncharacterized protein</fullName>
    </submittedName>
</protein>
<dbReference type="EMBL" id="AKHW03006178">
    <property type="protein sequence ID" value="KYO23608.1"/>
    <property type="molecule type" value="Genomic_DNA"/>
</dbReference>
<feature type="region of interest" description="Disordered" evidence="1">
    <location>
        <begin position="66"/>
        <end position="91"/>
    </location>
</feature>
<sequence>MALGHQMAGDTSRFPGWGSSLDTYQFQHSRIRCIHSMLPSCAAWPLSLSYLAPEHLRFSVNLREKRDPSEGRLQGRNCRRAGPRGKTLIPL</sequence>
<comment type="caution">
    <text evidence="2">The sequence shown here is derived from an EMBL/GenBank/DDBJ whole genome shotgun (WGS) entry which is preliminary data.</text>
</comment>
<organism evidence="2 3">
    <name type="scientific">Alligator mississippiensis</name>
    <name type="common">American alligator</name>
    <dbReference type="NCBI Taxonomy" id="8496"/>
    <lineage>
        <taxon>Eukaryota</taxon>
        <taxon>Metazoa</taxon>
        <taxon>Chordata</taxon>
        <taxon>Craniata</taxon>
        <taxon>Vertebrata</taxon>
        <taxon>Euteleostomi</taxon>
        <taxon>Archelosauria</taxon>
        <taxon>Archosauria</taxon>
        <taxon>Crocodylia</taxon>
        <taxon>Alligatoridae</taxon>
        <taxon>Alligatorinae</taxon>
        <taxon>Alligator</taxon>
    </lineage>
</organism>
<keyword evidence="3" id="KW-1185">Reference proteome</keyword>